<name>A0A8H7MIB2_9PLEO</name>
<gene>
    <name evidence="2" type="ORF">EKO04_005056</name>
</gene>
<proteinExistence type="predicted"/>
<evidence type="ECO:0000313" key="3">
    <source>
        <dbReference type="Proteomes" id="UP000651452"/>
    </source>
</evidence>
<feature type="region of interest" description="Disordered" evidence="1">
    <location>
        <begin position="510"/>
        <end position="564"/>
    </location>
</feature>
<evidence type="ECO:0000256" key="1">
    <source>
        <dbReference type="SAM" id="MobiDB-lite"/>
    </source>
</evidence>
<feature type="compositionally biased region" description="Polar residues" evidence="1">
    <location>
        <begin position="439"/>
        <end position="448"/>
    </location>
</feature>
<sequence length="564" mass="61425">MAFQRLNIRAKKSFPGLYSFDSLETCSSTKATATRCGSPSYATLPEADVDDCDLHEFGASLERCKDSPGKGSPSKRNRLLGSLRSLRSLRNLYTSPKKMEQGAETLVHSQDSCTTPSHTLPSLALNFEQSPPDQPIFEMSMHQRSVSGASMEVQHSSPMTVPGSARQMDPYNIPSSPIGLPAGTIPDTPGPLQRAFDRDPANHVLPWHDESPTPTERNVPSTPVLTPLPGTNLSFEDIDRSLITLPPSVTSLAAGQQVRGYFDISIDEPSHMDDADALNGLACLKLSADHSDADYREIESSSDGGEYAQRASPSFAEEMRREYEDTKLQDTICTQDVPRPQVRALRRKQQAQNLNNGIRTLNVPQHHQILPFRPKQQDQEVQDRVRIDSVVDELCDSSNSQLSPKFTHKHHGSSRSSKTAHAANSSASASPEESKGAGNENNLTTNPTYIARDGLNTPHHRAPVENVWGHHTGLYDGTGYGHDATPPTTPCESDEGTKDACMQSSSHLVQASSLSANKNRNYESLGSTDHVCAYPPSERVPSGSGNDAGRDVHLRATKKAEISS</sequence>
<feature type="compositionally biased region" description="Polar residues" evidence="1">
    <location>
        <begin position="517"/>
        <end position="527"/>
    </location>
</feature>
<reference evidence="2" key="2">
    <citation type="submission" date="2020-09" db="EMBL/GenBank/DDBJ databases">
        <title>Reference genome assembly for Australian Ascochyta lentis isolate Al4.</title>
        <authorList>
            <person name="Lee R.C."/>
            <person name="Farfan-Caceres L.M."/>
            <person name="Debler J.W."/>
            <person name="Williams A.H."/>
            <person name="Henares B.M."/>
        </authorList>
    </citation>
    <scope>NUCLEOTIDE SEQUENCE</scope>
    <source>
        <strain evidence="2">Al4</strain>
    </source>
</reference>
<feature type="compositionally biased region" description="Polar residues" evidence="1">
    <location>
        <begin position="107"/>
        <end position="120"/>
    </location>
</feature>
<protein>
    <submittedName>
        <fullName evidence="2">Uncharacterized protein</fullName>
    </submittedName>
</protein>
<dbReference type="AlphaFoldDB" id="A0A8H7MIB2"/>
<feature type="region of interest" description="Disordered" evidence="1">
    <location>
        <begin position="396"/>
        <end position="460"/>
    </location>
</feature>
<keyword evidence="3" id="KW-1185">Reference proteome</keyword>
<evidence type="ECO:0000313" key="2">
    <source>
        <dbReference type="EMBL" id="KAF9697389.1"/>
    </source>
</evidence>
<comment type="caution">
    <text evidence="2">The sequence shown here is derived from an EMBL/GenBank/DDBJ whole genome shotgun (WGS) entry which is preliminary data.</text>
</comment>
<dbReference type="EMBL" id="RZGK01000008">
    <property type="protein sequence ID" value="KAF9697389.1"/>
    <property type="molecule type" value="Genomic_DNA"/>
</dbReference>
<organism evidence="2 3">
    <name type="scientific">Ascochyta lentis</name>
    <dbReference type="NCBI Taxonomy" id="205686"/>
    <lineage>
        <taxon>Eukaryota</taxon>
        <taxon>Fungi</taxon>
        <taxon>Dikarya</taxon>
        <taxon>Ascomycota</taxon>
        <taxon>Pezizomycotina</taxon>
        <taxon>Dothideomycetes</taxon>
        <taxon>Pleosporomycetidae</taxon>
        <taxon>Pleosporales</taxon>
        <taxon>Pleosporineae</taxon>
        <taxon>Didymellaceae</taxon>
        <taxon>Ascochyta</taxon>
    </lineage>
</organism>
<accession>A0A8H7MIB2</accession>
<dbReference type="Proteomes" id="UP000651452">
    <property type="component" value="Unassembled WGS sequence"/>
</dbReference>
<feature type="compositionally biased region" description="Polar residues" evidence="1">
    <location>
        <begin position="355"/>
        <end position="365"/>
    </location>
</feature>
<feature type="compositionally biased region" description="Basic and acidic residues" evidence="1">
    <location>
        <begin position="548"/>
        <end position="564"/>
    </location>
</feature>
<reference evidence="2" key="1">
    <citation type="submission" date="2018-12" db="EMBL/GenBank/DDBJ databases">
        <authorList>
            <person name="Syme R.A."/>
            <person name="Farfan-Caceres L."/>
            <person name="Lichtenzveig J."/>
        </authorList>
    </citation>
    <scope>NUCLEOTIDE SEQUENCE</scope>
    <source>
        <strain evidence="2">Al4</strain>
    </source>
</reference>
<dbReference type="OrthoDB" id="498204at2759"/>
<feature type="region of interest" description="Disordered" evidence="1">
    <location>
        <begin position="102"/>
        <end position="131"/>
    </location>
</feature>
<feature type="region of interest" description="Disordered" evidence="1">
    <location>
        <begin position="355"/>
        <end position="383"/>
    </location>
</feature>
<feature type="compositionally biased region" description="Low complexity" evidence="1">
    <location>
        <begin position="416"/>
        <end position="431"/>
    </location>
</feature>